<dbReference type="EMBL" id="KZ305071">
    <property type="protein sequence ID" value="PIA30777.1"/>
    <property type="molecule type" value="Genomic_DNA"/>
</dbReference>
<proteinExistence type="inferred from homology"/>
<dbReference type="CDD" id="cd18086">
    <property type="entry name" value="HsC9orf114-like"/>
    <property type="match status" value="1"/>
</dbReference>
<sequence>MAKKRKSETKEAETIEVKKKKKREANEKKLVNGEIETETETDKKNRKKEQKNKQKKEISTVSIAVPGSIINNTQSLELATRLAGQIARAATIFRIDEIVVFDNKSSNTDDSSVVMVEEADDDETGAAFLIKILKYLETPQYLRKTLFPMHNSLRCVGTLPPLDAPHHLRKHEWGPYREGITLKEKSPDSTGTLVDVGLSKNVVIDETLEPGIRVTVAMGTDRHPEMGHLHKVVPSSMPREDVGLYWGYKVRYASNISSVFRECPYTGGYDHAIGTSEHGLVIKSSEFTLPAFRHLLIAFGGLAGLEESIEEDNGLKGKDAQKVFDSYLNTCPLQGSRTIRTEEAIPISLQYFQEPIGRAMQQLEGGNALR</sequence>
<dbReference type="InterPro" id="IPR029026">
    <property type="entry name" value="tRNA_m1G_MTases_N"/>
</dbReference>
<dbReference type="Proteomes" id="UP000230069">
    <property type="component" value="Unassembled WGS sequence"/>
</dbReference>
<dbReference type="PANTHER" id="PTHR12150:SF13">
    <property type="entry name" value="METHYLTRANSFERASE C9ORF114-RELATED"/>
    <property type="match status" value="1"/>
</dbReference>
<dbReference type="InterPro" id="IPR029028">
    <property type="entry name" value="Alpha/beta_knot_MTases"/>
</dbReference>
<organism evidence="3 4">
    <name type="scientific">Aquilegia coerulea</name>
    <name type="common">Rocky mountain columbine</name>
    <dbReference type="NCBI Taxonomy" id="218851"/>
    <lineage>
        <taxon>Eukaryota</taxon>
        <taxon>Viridiplantae</taxon>
        <taxon>Streptophyta</taxon>
        <taxon>Embryophyta</taxon>
        <taxon>Tracheophyta</taxon>
        <taxon>Spermatophyta</taxon>
        <taxon>Magnoliopsida</taxon>
        <taxon>Ranunculales</taxon>
        <taxon>Ranunculaceae</taxon>
        <taxon>Thalictroideae</taxon>
        <taxon>Aquilegia</taxon>
    </lineage>
</organism>
<dbReference type="SUPFAM" id="SSF50249">
    <property type="entry name" value="Nucleic acid-binding proteins"/>
    <property type="match status" value="1"/>
</dbReference>
<dbReference type="PANTHER" id="PTHR12150">
    <property type="entry name" value="CLASS IV SAM-BINDING METHYLTRANSFERASE-RELATED"/>
    <property type="match status" value="1"/>
</dbReference>
<dbReference type="Gene3D" id="3.40.1280.10">
    <property type="match status" value="1"/>
</dbReference>
<feature type="region of interest" description="Disordered" evidence="2">
    <location>
        <begin position="1"/>
        <end position="57"/>
    </location>
</feature>
<evidence type="ECO:0000256" key="1">
    <source>
        <dbReference type="ARBA" id="ARBA00009841"/>
    </source>
</evidence>
<gene>
    <name evidence="3" type="ORF">AQUCO_05400109v1</name>
</gene>
<name>A0A2G5CIY2_AQUCA</name>
<dbReference type="FunCoup" id="A0A2G5CIY2">
    <property type="interactions" value="3052"/>
</dbReference>
<dbReference type="Pfam" id="PF02598">
    <property type="entry name" value="Methyltrn_RNA_3"/>
    <property type="match status" value="1"/>
</dbReference>
<protein>
    <submittedName>
        <fullName evidence="3">Uncharacterized protein</fullName>
    </submittedName>
</protein>
<dbReference type="InParanoid" id="A0A2G5CIY2"/>
<reference evidence="3 4" key="1">
    <citation type="submission" date="2017-09" db="EMBL/GenBank/DDBJ databases">
        <title>WGS assembly of Aquilegia coerulea Goldsmith.</title>
        <authorList>
            <person name="Hodges S."/>
            <person name="Kramer E."/>
            <person name="Nordborg M."/>
            <person name="Tomkins J."/>
            <person name="Borevitz J."/>
            <person name="Derieg N."/>
            <person name="Yan J."/>
            <person name="Mihaltcheva S."/>
            <person name="Hayes R.D."/>
            <person name="Rokhsar D."/>
        </authorList>
    </citation>
    <scope>NUCLEOTIDE SEQUENCE [LARGE SCALE GENOMIC DNA]</scope>
    <source>
        <strain evidence="4">cv. Goldsmith</strain>
    </source>
</reference>
<evidence type="ECO:0000313" key="3">
    <source>
        <dbReference type="EMBL" id="PIA30777.1"/>
    </source>
</evidence>
<dbReference type="SUPFAM" id="SSF75217">
    <property type="entry name" value="alpha/beta knot"/>
    <property type="match status" value="1"/>
</dbReference>
<accession>A0A2G5CIY2</accession>
<dbReference type="OrthoDB" id="361029at2759"/>
<dbReference type="InterPro" id="IPR012340">
    <property type="entry name" value="NA-bd_OB-fold"/>
</dbReference>
<dbReference type="STRING" id="218851.A0A2G5CIY2"/>
<keyword evidence="4" id="KW-1185">Reference proteome</keyword>
<feature type="compositionally biased region" description="Basic and acidic residues" evidence="2">
    <location>
        <begin position="8"/>
        <end position="17"/>
    </location>
</feature>
<dbReference type="InterPro" id="IPR003750">
    <property type="entry name" value="Put_MeTrfase-C9orf114-like"/>
</dbReference>
<comment type="similarity">
    <text evidence="1">Belongs to the class IV-like SAM-binding methyltransferase superfamily.</text>
</comment>
<evidence type="ECO:0000313" key="4">
    <source>
        <dbReference type="Proteomes" id="UP000230069"/>
    </source>
</evidence>
<dbReference type="Gene3D" id="2.40.50.140">
    <property type="entry name" value="Nucleic acid-binding proteins"/>
    <property type="match status" value="1"/>
</dbReference>
<evidence type="ECO:0000256" key="2">
    <source>
        <dbReference type="SAM" id="MobiDB-lite"/>
    </source>
</evidence>
<dbReference type="AlphaFoldDB" id="A0A2G5CIY2"/>